<evidence type="ECO:0000313" key="1">
    <source>
        <dbReference type="EMBL" id="GAA3136530.1"/>
    </source>
</evidence>
<protein>
    <submittedName>
        <fullName evidence="1">Uncharacterized protein</fullName>
    </submittedName>
</protein>
<accession>A0ABP6N4T9</accession>
<proteinExistence type="predicted"/>
<dbReference type="Proteomes" id="UP001500320">
    <property type="component" value="Unassembled WGS sequence"/>
</dbReference>
<comment type="caution">
    <text evidence="1">The sequence shown here is derived from an EMBL/GenBank/DDBJ whole genome shotgun (WGS) entry which is preliminary data.</text>
</comment>
<name>A0ABP6N4T9_9ACTN</name>
<keyword evidence="2" id="KW-1185">Reference proteome</keyword>
<dbReference type="RefSeq" id="WP_344859717.1">
    <property type="nucleotide sequence ID" value="NZ_BAAAUT010000021.1"/>
</dbReference>
<gene>
    <name evidence="1" type="ORF">GCM10010466_29180</name>
</gene>
<dbReference type="EMBL" id="BAAAUT010000021">
    <property type="protein sequence ID" value="GAA3136530.1"/>
    <property type="molecule type" value="Genomic_DNA"/>
</dbReference>
<reference evidence="2" key="1">
    <citation type="journal article" date="2019" name="Int. J. Syst. Evol. Microbiol.">
        <title>The Global Catalogue of Microorganisms (GCM) 10K type strain sequencing project: providing services to taxonomists for standard genome sequencing and annotation.</title>
        <authorList>
            <consortium name="The Broad Institute Genomics Platform"/>
            <consortium name="The Broad Institute Genome Sequencing Center for Infectious Disease"/>
            <person name="Wu L."/>
            <person name="Ma J."/>
        </authorList>
    </citation>
    <scope>NUCLEOTIDE SEQUENCE [LARGE SCALE GENOMIC DNA]</scope>
    <source>
        <strain evidence="2">JCM 9373</strain>
    </source>
</reference>
<organism evidence="1 2">
    <name type="scientific">Planomonospora alba</name>
    <dbReference type="NCBI Taxonomy" id="161354"/>
    <lineage>
        <taxon>Bacteria</taxon>
        <taxon>Bacillati</taxon>
        <taxon>Actinomycetota</taxon>
        <taxon>Actinomycetes</taxon>
        <taxon>Streptosporangiales</taxon>
        <taxon>Streptosporangiaceae</taxon>
        <taxon>Planomonospora</taxon>
    </lineage>
</organism>
<sequence length="212" mass="22422">MAVLTVNAPELSKALTNAEAWLPAKSAVPVALVVASYDGLTITVTDHYTAGESKCPAVEYRGSDEAVQIRREDLVALAARARKDGTKKVLSRVTVETDRGVIVHGAIEDERAEVVTALAVPGPFREEWTVLADMFATAASDAAPFPDRVMVAPAYLAMFNKVRPDASGRGVDLLTCPINGAIFGKVGPNFRGLVMVLDSGKNEAALGEGGLW</sequence>
<evidence type="ECO:0000313" key="2">
    <source>
        <dbReference type="Proteomes" id="UP001500320"/>
    </source>
</evidence>